<dbReference type="PANTHER" id="PTHR38015:SF1">
    <property type="entry name" value="OPINE DEHYDROGENASE DOMAIN-CONTAINING PROTEIN"/>
    <property type="match status" value="1"/>
</dbReference>
<dbReference type="InterPro" id="IPR013328">
    <property type="entry name" value="6PGD_dom2"/>
</dbReference>
<protein>
    <submittedName>
        <fullName evidence="4">NAD/NADP octopine/nopaline dehydrogenase family protein</fullName>
    </submittedName>
</protein>
<reference evidence="4" key="1">
    <citation type="submission" date="2021-02" db="EMBL/GenBank/DDBJ databases">
        <title>Infant gut strain persistence is associated with maternal origin, phylogeny, and functional potential including surface adhesion and iron acquisition.</title>
        <authorList>
            <person name="Lou Y.C."/>
        </authorList>
    </citation>
    <scope>NUCLEOTIDE SEQUENCE</scope>
    <source>
        <strain evidence="4">L3_106_000M1_dasL3_106_000M1_concoct_15</strain>
    </source>
</reference>
<dbReference type="SUPFAM" id="SSF51735">
    <property type="entry name" value="NAD(P)-binding Rossmann-fold domains"/>
    <property type="match status" value="1"/>
</dbReference>
<dbReference type="EMBL" id="JAGZCZ010000001">
    <property type="protein sequence ID" value="MBS5518837.1"/>
    <property type="molecule type" value="Genomic_DNA"/>
</dbReference>
<dbReference type="Pfam" id="PF02317">
    <property type="entry name" value="Octopine_DH"/>
    <property type="match status" value="1"/>
</dbReference>
<dbReference type="Gene3D" id="1.10.1040.10">
    <property type="entry name" value="N-(1-d-carboxylethyl)-l-norvaline Dehydrogenase, domain 2"/>
    <property type="match status" value="1"/>
</dbReference>
<name>A0A943EIZ9_9FIRM</name>
<dbReference type="GO" id="GO:0016616">
    <property type="term" value="F:oxidoreductase activity, acting on the CH-OH group of donors, NAD or NADP as acceptor"/>
    <property type="evidence" value="ECO:0007669"/>
    <property type="project" value="InterPro"/>
</dbReference>
<evidence type="ECO:0000259" key="2">
    <source>
        <dbReference type="Pfam" id="PF01210"/>
    </source>
</evidence>
<dbReference type="InterPro" id="IPR003421">
    <property type="entry name" value="Opine_DH"/>
</dbReference>
<dbReference type="InterPro" id="IPR051729">
    <property type="entry name" value="Opine/Lysopine_DH"/>
</dbReference>
<evidence type="ECO:0000313" key="4">
    <source>
        <dbReference type="EMBL" id="MBS5518837.1"/>
    </source>
</evidence>
<dbReference type="Gene3D" id="3.40.50.720">
    <property type="entry name" value="NAD(P)-binding Rossmann-like Domain"/>
    <property type="match status" value="1"/>
</dbReference>
<dbReference type="InterPro" id="IPR008927">
    <property type="entry name" value="6-PGluconate_DH-like_C_sf"/>
</dbReference>
<proteinExistence type="predicted"/>
<dbReference type="GO" id="GO:0046168">
    <property type="term" value="P:glycerol-3-phosphate catabolic process"/>
    <property type="evidence" value="ECO:0007669"/>
    <property type="project" value="InterPro"/>
</dbReference>
<evidence type="ECO:0000256" key="1">
    <source>
        <dbReference type="ARBA" id="ARBA00023002"/>
    </source>
</evidence>
<dbReference type="Proteomes" id="UP000754226">
    <property type="component" value="Unassembled WGS sequence"/>
</dbReference>
<keyword evidence="1" id="KW-0560">Oxidoreductase</keyword>
<sequence length="422" mass="46496">MDMSYLKDMPIAVLGGGAVGKTMAADCALAGKEVRIWDQPRFAKTNFLNIEKTGITLSGNQFSFFGFTRKGTAKVALATDDMAKAVKGAGIIIVATVAIAHEGIFRELIPLLEDGQVIHILPDNCGTLVFRKLMRELKCTKKVIVGSWYTAPYGIRVVKRGGVTTNECKVEDRITTIRGCALPTKDNEAFMASAYYIPAFGAIIDAEGEVTISKKGEEFHHGFVTGNTVMDINLSNVNPVIHVPGTVLAVSTMQNFDTVLGQEKKNYSLYGFGACPAIAEVQAAFWEEEKALAKAMSIDLCTVNYEDFFSRTTMYGKEYMGPDFAVPYEEKYENFFGDGPFDLENRYITEDVPVGCYLMSQLGKKYNVPTPIIDSMILLASTMLKRDLAAGSKYTLDYLDIGHMTDAQLQKYLREGEFTPKA</sequence>
<dbReference type="InterPro" id="IPR036291">
    <property type="entry name" value="NAD(P)-bd_dom_sf"/>
</dbReference>
<feature type="domain" description="Glycerol-3-phosphate dehydrogenase NAD-dependent N-terminal" evidence="2">
    <location>
        <begin position="11"/>
        <end position="118"/>
    </location>
</feature>
<dbReference type="Pfam" id="PF01210">
    <property type="entry name" value="NAD_Gly3P_dh_N"/>
    <property type="match status" value="1"/>
</dbReference>
<evidence type="ECO:0000259" key="3">
    <source>
        <dbReference type="Pfam" id="PF02317"/>
    </source>
</evidence>
<dbReference type="InterPro" id="IPR011128">
    <property type="entry name" value="G3P_DH_NAD-dep_N"/>
</dbReference>
<comment type="caution">
    <text evidence="4">The sequence shown here is derived from an EMBL/GenBank/DDBJ whole genome shotgun (WGS) entry which is preliminary data.</text>
</comment>
<accession>A0A943EIZ9</accession>
<dbReference type="SUPFAM" id="SSF48179">
    <property type="entry name" value="6-phosphogluconate dehydrogenase C-terminal domain-like"/>
    <property type="match status" value="1"/>
</dbReference>
<gene>
    <name evidence="4" type="ORF">KHX13_00590</name>
</gene>
<dbReference type="PANTHER" id="PTHR38015">
    <property type="entry name" value="BLR6086 PROTEIN"/>
    <property type="match status" value="1"/>
</dbReference>
<dbReference type="AlphaFoldDB" id="A0A943EIZ9"/>
<dbReference type="GO" id="GO:0051287">
    <property type="term" value="F:NAD binding"/>
    <property type="evidence" value="ECO:0007669"/>
    <property type="project" value="InterPro"/>
</dbReference>
<organism evidence="4 5">
    <name type="scientific">Acidaminococcus intestini</name>
    <dbReference type="NCBI Taxonomy" id="187327"/>
    <lineage>
        <taxon>Bacteria</taxon>
        <taxon>Bacillati</taxon>
        <taxon>Bacillota</taxon>
        <taxon>Negativicutes</taxon>
        <taxon>Acidaminococcales</taxon>
        <taxon>Acidaminococcaceae</taxon>
        <taxon>Acidaminococcus</taxon>
    </lineage>
</organism>
<feature type="domain" description="Opine dehydrogenase" evidence="3">
    <location>
        <begin position="227"/>
        <end position="384"/>
    </location>
</feature>
<evidence type="ECO:0000313" key="5">
    <source>
        <dbReference type="Proteomes" id="UP000754226"/>
    </source>
</evidence>